<evidence type="ECO:0000256" key="1">
    <source>
        <dbReference type="SAM" id="SignalP"/>
    </source>
</evidence>
<dbReference type="EMBL" id="JAVHNS010000001">
    <property type="protein sequence ID" value="KAK6363495.1"/>
    <property type="molecule type" value="Genomic_DNA"/>
</dbReference>
<evidence type="ECO:0000313" key="3">
    <source>
        <dbReference type="Proteomes" id="UP001373714"/>
    </source>
</evidence>
<feature type="signal peptide" evidence="1">
    <location>
        <begin position="1"/>
        <end position="19"/>
    </location>
</feature>
<keyword evidence="1" id="KW-0732">Signal</keyword>
<evidence type="ECO:0000313" key="2">
    <source>
        <dbReference type="EMBL" id="KAK6363495.1"/>
    </source>
</evidence>
<comment type="caution">
    <text evidence="2">The sequence shown here is derived from an EMBL/GenBank/DDBJ whole genome shotgun (WGS) entry which is preliminary data.</text>
</comment>
<dbReference type="Gene3D" id="2.60.120.260">
    <property type="entry name" value="Galactose-binding domain-like"/>
    <property type="match status" value="1"/>
</dbReference>
<dbReference type="AlphaFoldDB" id="A0AAV9VQ40"/>
<keyword evidence="3" id="KW-1185">Reference proteome</keyword>
<protein>
    <submittedName>
        <fullName evidence="2">Uncharacterized protein</fullName>
    </submittedName>
</protein>
<dbReference type="Proteomes" id="UP001373714">
    <property type="component" value="Unassembled WGS sequence"/>
</dbReference>
<name>A0AAV9VQ40_9PEZI</name>
<gene>
    <name evidence="2" type="ORF">TWF730_000927</name>
</gene>
<feature type="chain" id="PRO_5043485763" evidence="1">
    <location>
        <begin position="20"/>
        <end position="318"/>
    </location>
</feature>
<organism evidence="2 3">
    <name type="scientific">Orbilia blumenaviensis</name>
    <dbReference type="NCBI Taxonomy" id="1796055"/>
    <lineage>
        <taxon>Eukaryota</taxon>
        <taxon>Fungi</taxon>
        <taxon>Dikarya</taxon>
        <taxon>Ascomycota</taxon>
        <taxon>Pezizomycotina</taxon>
        <taxon>Orbiliomycetes</taxon>
        <taxon>Orbiliales</taxon>
        <taxon>Orbiliaceae</taxon>
        <taxon>Orbilia</taxon>
    </lineage>
</organism>
<reference evidence="2 3" key="1">
    <citation type="submission" date="2019-10" db="EMBL/GenBank/DDBJ databases">
        <authorList>
            <person name="Palmer J.M."/>
        </authorList>
    </citation>
    <scope>NUCLEOTIDE SEQUENCE [LARGE SCALE GENOMIC DNA]</scope>
    <source>
        <strain evidence="2 3">TWF730</strain>
    </source>
</reference>
<proteinExistence type="predicted"/>
<sequence length="318" mass="34404">MKFNSSLLVSLSFGVSALAYTPVYDLQKRTCSKNNLYRTLERLQRESAFCEALLVPNPTVTVPSSIAATPIATISSACNCIVATLTTSSTTTSTTTSSVSVCANTITITPNPVTVTKTLDPVTVTETYAYTTTSTPTQAATSYSIGFEEPDRLWGCSTKSIQVDRFADFIGCGEHEDPARAHSGNWFYRASFYAGQTEHIIRFGNKKALPILPGVDYEFSLWYRQFGHNKSICTVAVDAGNEGLPNIATPETVNTGFVIFISEATTGLTWTKSSKIFNTRYTQIGFFIAVTCKCPAGDQCGSISVGFDDITLKPVVPV</sequence>
<accession>A0AAV9VQ40</accession>